<evidence type="ECO:0000256" key="4">
    <source>
        <dbReference type="ARBA" id="ARBA00022679"/>
    </source>
</evidence>
<dbReference type="SUPFAM" id="SSF52418">
    <property type="entry name" value="Nucleoside phosphorylase/phosphoribosyltransferase catalytic domain"/>
    <property type="match status" value="1"/>
</dbReference>
<proteinExistence type="inferred from homology"/>
<dbReference type="NCBIfam" id="TIGR01245">
    <property type="entry name" value="trpD"/>
    <property type="match status" value="1"/>
</dbReference>
<sequence length="328" mass="35958">MFLETKAKFDEIFQNKLQSEDIREYFLELYNRGETASEFAGAASSMRDYLIPLPIDEELRKKSIDIVGTGGDKSYSFNISTTVSILLASAGCYVAKHGNRSVTSKSGSADMLEALGINLNISLENSAKMLKDTGFAFMFAANHHPAMKYITPVRKTIDHRTIMNIIGPLCSPAGVEKIVLGVYSKEFINKIASALDMLDCKRAMVVASKDGMDEISISDITYASTLNNGKLNEFEINPENYGLKLASKDDIVGEGPKENALITKNILEGKEFGAKLDIVLLNAAAALFVDEKARDIKEGIEIARDAISSGKSKKKLEEIISFSKRLNS</sequence>
<keyword evidence="6 9" id="KW-0057">Aromatic amino acid biosynthesis</keyword>
<feature type="binding site" evidence="9">
    <location>
        <position position="154"/>
    </location>
    <ligand>
        <name>anthranilate</name>
        <dbReference type="ChEBI" id="CHEBI:16567"/>
        <label>2</label>
    </ligand>
</feature>
<protein>
    <recommendedName>
        <fullName evidence="9">Anthranilate phosphoribosyltransferase</fullName>
        <ecNumber evidence="9">2.4.2.18</ecNumber>
    </recommendedName>
</protein>
<feature type="domain" description="Glycosyl transferase family 3" evidence="10">
    <location>
        <begin position="61"/>
        <end position="312"/>
    </location>
</feature>
<evidence type="ECO:0000256" key="3">
    <source>
        <dbReference type="ARBA" id="ARBA00022676"/>
    </source>
</evidence>
<gene>
    <name evidence="9 11" type="primary">trpD</name>
    <name evidence="11" type="ORF">AAX29_01660</name>
    <name evidence="12" type="ORF">FE246_08325</name>
</gene>
<dbReference type="GO" id="GO:0005829">
    <property type="term" value="C:cytosol"/>
    <property type="evidence" value="ECO:0007669"/>
    <property type="project" value="TreeGrafter"/>
</dbReference>
<evidence type="ECO:0000313" key="13">
    <source>
        <dbReference type="Proteomes" id="UP000093281"/>
    </source>
</evidence>
<feature type="binding site" evidence="9">
    <location>
        <position position="80"/>
    </location>
    <ligand>
        <name>Mg(2+)</name>
        <dbReference type="ChEBI" id="CHEBI:18420"/>
        <label>1</label>
    </ligand>
</feature>
<evidence type="ECO:0000256" key="8">
    <source>
        <dbReference type="ARBA" id="ARBA00061188"/>
    </source>
</evidence>
<keyword evidence="2 9" id="KW-0028">Amino-acid biosynthesis</keyword>
<feature type="binding site" evidence="9">
    <location>
        <position position="68"/>
    </location>
    <ligand>
        <name>5-phospho-alpha-D-ribose 1-diphosphate</name>
        <dbReference type="ChEBI" id="CHEBI:58017"/>
    </ligand>
</feature>
<comment type="similarity">
    <text evidence="8">In the C-terminal section; belongs to the anthranilate phosphoribosyltransferase family.</text>
</comment>
<feature type="binding site" evidence="9">
    <location>
        <position position="214"/>
    </location>
    <ligand>
        <name>Mg(2+)</name>
        <dbReference type="ChEBI" id="CHEBI:18420"/>
        <label>1</label>
    </ligand>
</feature>
<evidence type="ECO:0000256" key="5">
    <source>
        <dbReference type="ARBA" id="ARBA00022822"/>
    </source>
</evidence>
<dbReference type="Proteomes" id="UP000093281">
    <property type="component" value="Unassembled WGS sequence"/>
</dbReference>
<feature type="binding site" evidence="9">
    <location>
        <begin position="71"/>
        <end position="72"/>
    </location>
    <ligand>
        <name>5-phospho-alpha-D-ribose 1-diphosphate</name>
        <dbReference type="ChEBI" id="CHEBI:58017"/>
    </ligand>
</feature>
<feature type="binding site" evidence="9">
    <location>
        <begin position="78"/>
        <end position="81"/>
    </location>
    <ligand>
        <name>5-phospho-alpha-D-ribose 1-diphosphate</name>
        <dbReference type="ChEBI" id="CHEBI:58017"/>
    </ligand>
</feature>
<dbReference type="UniPathway" id="UPA00035">
    <property type="reaction ID" value="UER00041"/>
</dbReference>
<evidence type="ECO:0000256" key="2">
    <source>
        <dbReference type="ARBA" id="ARBA00022605"/>
    </source>
</evidence>
<dbReference type="GO" id="GO:0000287">
    <property type="term" value="F:magnesium ion binding"/>
    <property type="evidence" value="ECO:0007669"/>
    <property type="project" value="UniProtKB-UniRule"/>
</dbReference>
<comment type="pathway">
    <text evidence="1 9">Amino-acid biosynthesis; L-tryptophan biosynthesis; L-tryptophan from chorismate: step 2/5.</text>
</comment>
<dbReference type="FunFam" id="3.40.1030.10:FF:000002">
    <property type="entry name" value="Anthranilate phosphoribosyltransferase"/>
    <property type="match status" value="1"/>
</dbReference>
<organism evidence="11 13">
    <name type="scientific">Aliarcobacter thereius</name>
    <dbReference type="NCBI Taxonomy" id="544718"/>
    <lineage>
        <taxon>Bacteria</taxon>
        <taxon>Pseudomonadati</taxon>
        <taxon>Campylobacterota</taxon>
        <taxon>Epsilonproteobacteria</taxon>
        <taxon>Campylobacterales</taxon>
        <taxon>Arcobacteraceae</taxon>
        <taxon>Aliarcobacter</taxon>
    </lineage>
</organism>
<evidence type="ECO:0000259" key="10">
    <source>
        <dbReference type="Pfam" id="PF00591"/>
    </source>
</evidence>
<dbReference type="OrthoDB" id="9806430at2"/>
<reference evidence="11" key="2">
    <citation type="submission" date="2015-05" db="EMBL/GenBank/DDBJ databases">
        <authorList>
            <person name="Wang D.B."/>
            <person name="Wang M."/>
        </authorList>
    </citation>
    <scope>NUCLEOTIDE SEQUENCE [LARGE SCALE GENOMIC DNA]</scope>
    <source>
        <strain evidence="11">DU22</strain>
    </source>
</reference>
<comment type="catalytic activity">
    <reaction evidence="7 9">
        <text>N-(5-phospho-beta-D-ribosyl)anthranilate + diphosphate = 5-phospho-alpha-D-ribose 1-diphosphate + anthranilate</text>
        <dbReference type="Rhea" id="RHEA:11768"/>
        <dbReference type="ChEBI" id="CHEBI:16567"/>
        <dbReference type="ChEBI" id="CHEBI:18277"/>
        <dbReference type="ChEBI" id="CHEBI:33019"/>
        <dbReference type="ChEBI" id="CHEBI:58017"/>
        <dbReference type="EC" id="2.4.2.18"/>
    </reaction>
</comment>
<feature type="binding site" evidence="9">
    <location>
        <position position="108"/>
    </location>
    <ligand>
        <name>5-phospho-alpha-D-ribose 1-diphosphate</name>
        <dbReference type="ChEBI" id="CHEBI:58017"/>
    </ligand>
</feature>
<dbReference type="PANTHER" id="PTHR43285:SF2">
    <property type="entry name" value="ANTHRANILATE PHOSPHORIBOSYLTRANSFERASE"/>
    <property type="match status" value="1"/>
</dbReference>
<keyword evidence="3 9" id="KW-0328">Glycosyltransferase</keyword>
<keyword evidence="9" id="KW-0460">Magnesium</keyword>
<comment type="subunit">
    <text evidence="9">Homodimer.</text>
</comment>
<dbReference type="GO" id="GO:0004048">
    <property type="term" value="F:anthranilate phosphoribosyltransferase activity"/>
    <property type="evidence" value="ECO:0007669"/>
    <property type="project" value="UniProtKB-UniRule"/>
</dbReference>
<comment type="function">
    <text evidence="9">Catalyzes the transfer of the phosphoribosyl group of 5-phosphorylribose-1-pyrophosphate (PRPP) to anthranilate to yield N-(5'-phosphoribosyl)-anthranilate (PRA).</text>
</comment>
<feature type="binding site" evidence="9">
    <location>
        <position position="213"/>
    </location>
    <ligand>
        <name>Mg(2+)</name>
        <dbReference type="ChEBI" id="CHEBI:18420"/>
        <label>2</label>
    </ligand>
</feature>
<dbReference type="EC" id="2.4.2.18" evidence="9"/>
<keyword evidence="9" id="KW-0479">Metal-binding</keyword>
<evidence type="ECO:0000256" key="6">
    <source>
        <dbReference type="ARBA" id="ARBA00023141"/>
    </source>
</evidence>
<dbReference type="InterPro" id="IPR035902">
    <property type="entry name" value="Nuc_phospho_transferase"/>
</dbReference>
<comment type="cofactor">
    <cofactor evidence="9">
        <name>Mg(2+)</name>
        <dbReference type="ChEBI" id="CHEBI:18420"/>
    </cofactor>
    <text evidence="9">Binds 2 magnesium ions per monomer.</text>
</comment>
<evidence type="ECO:0000313" key="11">
    <source>
        <dbReference type="EMBL" id="OCL98421.1"/>
    </source>
</evidence>
<name>A0A1C0B5U1_9BACT</name>
<feature type="binding site" evidence="9">
    <location>
        <begin position="96"/>
        <end position="104"/>
    </location>
    <ligand>
        <name>5-phospho-alpha-D-ribose 1-diphosphate</name>
        <dbReference type="ChEBI" id="CHEBI:58017"/>
    </ligand>
</feature>
<dbReference type="STRING" id="544718.AAX25_01484"/>
<dbReference type="InterPro" id="IPR000312">
    <property type="entry name" value="Glycosyl_Trfase_fam3"/>
</dbReference>
<dbReference type="HAMAP" id="MF_00211">
    <property type="entry name" value="TrpD"/>
    <property type="match status" value="1"/>
</dbReference>
<feature type="binding site" evidence="9">
    <location>
        <position position="68"/>
    </location>
    <ligand>
        <name>anthranilate</name>
        <dbReference type="ChEBI" id="CHEBI:16567"/>
        <label>1</label>
    </ligand>
</feature>
<dbReference type="Proteomes" id="UP000308001">
    <property type="component" value="Unassembled WGS sequence"/>
</dbReference>
<dbReference type="RefSeq" id="WP_066184451.1">
    <property type="nucleotide sequence ID" value="NZ_LCUJ01000006.1"/>
</dbReference>
<evidence type="ECO:0000313" key="12">
    <source>
        <dbReference type="EMBL" id="TLS70963.1"/>
    </source>
</evidence>
<evidence type="ECO:0000313" key="14">
    <source>
        <dbReference type="Proteomes" id="UP000308001"/>
    </source>
</evidence>
<dbReference type="PATRIC" id="fig|544718.43.peg.1453"/>
<evidence type="ECO:0000256" key="9">
    <source>
        <dbReference type="HAMAP-Rule" id="MF_00211"/>
    </source>
</evidence>
<dbReference type="Gene3D" id="3.40.1030.10">
    <property type="entry name" value="Nucleoside phosphorylase/phosphoribosyltransferase catalytic domain"/>
    <property type="match status" value="1"/>
</dbReference>
<dbReference type="GO" id="GO:0000162">
    <property type="term" value="P:L-tryptophan biosynthetic process"/>
    <property type="evidence" value="ECO:0007669"/>
    <property type="project" value="UniProtKB-UniRule"/>
</dbReference>
<comment type="caution">
    <text evidence="11">The sequence shown here is derived from an EMBL/GenBank/DDBJ whole genome shotgun (WGS) entry which is preliminary data.</text>
</comment>
<dbReference type="Pfam" id="PF00591">
    <property type="entry name" value="Glycos_transf_3"/>
    <property type="match status" value="1"/>
</dbReference>
<comment type="caution">
    <text evidence="9">Lacks conserved residue(s) required for the propagation of feature annotation.</text>
</comment>
<dbReference type="EMBL" id="LCUJ01000006">
    <property type="protein sequence ID" value="OCL98421.1"/>
    <property type="molecule type" value="Genomic_DNA"/>
</dbReference>
<accession>A0A1C0B5U1</accession>
<dbReference type="PANTHER" id="PTHR43285">
    <property type="entry name" value="ANTHRANILATE PHOSPHORIBOSYLTRANSFERASE"/>
    <property type="match status" value="1"/>
</dbReference>
<comment type="similarity">
    <text evidence="9">Belongs to the anthranilate phosphoribosyltransferase family.</text>
</comment>
<reference evidence="13" key="1">
    <citation type="submission" date="2015-05" db="EMBL/GenBank/DDBJ databases">
        <authorList>
            <person name="Rovetto F."/>
            <person name="Cocolin L."/>
            <person name="Illeghems K."/>
            <person name="Van Nieuwerburgh F."/>
            <person name="Houf K."/>
        </authorList>
    </citation>
    <scope>NUCLEOTIDE SEQUENCE [LARGE SCALE GENOMIC DNA]</scope>
    <source>
        <strain evidence="13">DU22</strain>
    </source>
</reference>
<feature type="binding site" evidence="9">
    <location>
        <position position="214"/>
    </location>
    <ligand>
        <name>Mg(2+)</name>
        <dbReference type="ChEBI" id="CHEBI:18420"/>
        <label>2</label>
    </ligand>
</feature>
<keyword evidence="5 9" id="KW-0822">Tryptophan biosynthesis</keyword>
<evidence type="ECO:0000256" key="7">
    <source>
        <dbReference type="ARBA" id="ARBA00052328"/>
    </source>
</evidence>
<dbReference type="InterPro" id="IPR005940">
    <property type="entry name" value="Anthranilate_Pribosyl_Tfrase"/>
</dbReference>
<dbReference type="AlphaFoldDB" id="A0A1C0B5U1"/>
<keyword evidence="4 9" id="KW-0808">Transferase</keyword>
<feature type="binding site" evidence="9">
    <location>
        <position position="76"/>
    </location>
    <ligand>
        <name>5-phospho-alpha-D-ribose 1-diphosphate</name>
        <dbReference type="ChEBI" id="CHEBI:58017"/>
    </ligand>
</feature>
<evidence type="ECO:0000256" key="1">
    <source>
        <dbReference type="ARBA" id="ARBA00004907"/>
    </source>
</evidence>
<feature type="binding site" evidence="9">
    <location>
        <position position="99"/>
    </location>
    <ligand>
        <name>anthranilate</name>
        <dbReference type="ChEBI" id="CHEBI:16567"/>
        <label>1</label>
    </ligand>
</feature>
<dbReference type="EMBL" id="VBUF01000005">
    <property type="protein sequence ID" value="TLS70963.1"/>
    <property type="molecule type" value="Genomic_DNA"/>
</dbReference>
<reference evidence="12 14" key="3">
    <citation type="submission" date="2019-05" db="EMBL/GenBank/DDBJ databases">
        <title>Arcobacter cibarius and Arcobacter thereius providing challenges in identification an antibiotic susceptibility and Quinolone resistance.</title>
        <authorList>
            <person name="Busch A."/>
            <person name="Hanel I."/>
            <person name="Hotzel H."/>
            <person name="Tomaso H."/>
        </authorList>
    </citation>
    <scope>NUCLEOTIDE SEQUENCE [LARGE SCALE GENOMIC DNA]</scope>
    <source>
        <strain evidence="12 14">17CS1191_2</strain>
    </source>
</reference>
<dbReference type="Gene3D" id="1.20.970.10">
    <property type="entry name" value="Transferase, Pyrimidine Nucleoside Phosphorylase, Chain C"/>
    <property type="match status" value="1"/>
</dbReference>